<dbReference type="GO" id="GO:0016301">
    <property type="term" value="F:kinase activity"/>
    <property type="evidence" value="ECO:0007669"/>
    <property type="project" value="UniProtKB-KW"/>
</dbReference>
<keyword evidence="4" id="KW-0472">Membrane</keyword>
<dbReference type="InterPro" id="IPR004358">
    <property type="entry name" value="Sig_transdc_His_kin-like_C"/>
</dbReference>
<keyword evidence="12" id="KW-1185">Reference proteome</keyword>
<dbReference type="InterPro" id="IPR005467">
    <property type="entry name" value="His_kinase_dom"/>
</dbReference>
<evidence type="ECO:0000256" key="2">
    <source>
        <dbReference type="ARBA" id="ARBA00004651"/>
    </source>
</evidence>
<keyword evidence="7 11" id="KW-0418">Kinase</keyword>
<evidence type="ECO:0000256" key="6">
    <source>
        <dbReference type="ARBA" id="ARBA00022679"/>
    </source>
</evidence>
<evidence type="ECO:0000313" key="12">
    <source>
        <dbReference type="Proteomes" id="UP001610631"/>
    </source>
</evidence>
<dbReference type="SMART" id="SM00388">
    <property type="entry name" value="HisKA"/>
    <property type="match status" value="1"/>
</dbReference>
<dbReference type="PRINTS" id="PR00344">
    <property type="entry name" value="BCTRLSENSOR"/>
</dbReference>
<evidence type="ECO:0000259" key="10">
    <source>
        <dbReference type="PROSITE" id="PS50109"/>
    </source>
</evidence>
<dbReference type="Proteomes" id="UP001610631">
    <property type="component" value="Unassembled WGS sequence"/>
</dbReference>
<evidence type="ECO:0000256" key="5">
    <source>
        <dbReference type="ARBA" id="ARBA00022553"/>
    </source>
</evidence>
<evidence type="ECO:0000313" key="11">
    <source>
        <dbReference type="EMBL" id="MFH7595220.1"/>
    </source>
</evidence>
<dbReference type="InterPro" id="IPR036890">
    <property type="entry name" value="HATPase_C_sf"/>
</dbReference>
<dbReference type="CDD" id="cd00075">
    <property type="entry name" value="HATPase"/>
    <property type="match status" value="1"/>
</dbReference>
<organism evidence="11 12">
    <name type="scientific">Streptomyces racemochromogenes</name>
    <dbReference type="NCBI Taxonomy" id="67353"/>
    <lineage>
        <taxon>Bacteria</taxon>
        <taxon>Bacillati</taxon>
        <taxon>Actinomycetota</taxon>
        <taxon>Actinomycetes</taxon>
        <taxon>Kitasatosporales</taxon>
        <taxon>Streptomycetaceae</taxon>
        <taxon>Streptomyces</taxon>
    </lineage>
</organism>
<dbReference type="Gene3D" id="1.10.287.130">
    <property type="match status" value="1"/>
</dbReference>
<proteinExistence type="predicted"/>
<dbReference type="EC" id="2.7.13.3" evidence="3"/>
<dbReference type="InterPro" id="IPR003661">
    <property type="entry name" value="HisK_dim/P_dom"/>
</dbReference>
<evidence type="ECO:0000256" key="9">
    <source>
        <dbReference type="ARBA" id="ARBA00023026"/>
    </source>
</evidence>
<keyword evidence="5" id="KW-0597">Phosphoprotein</keyword>
<accession>A0ABW7PB49</accession>
<comment type="subcellular location">
    <subcellularLocation>
        <location evidence="2">Cell membrane</location>
        <topology evidence="2">Multi-pass membrane protein</topology>
    </subcellularLocation>
</comment>
<evidence type="ECO:0000256" key="1">
    <source>
        <dbReference type="ARBA" id="ARBA00000085"/>
    </source>
</evidence>
<comment type="catalytic activity">
    <reaction evidence="1">
        <text>ATP + protein L-histidine = ADP + protein N-phospho-L-histidine.</text>
        <dbReference type="EC" id="2.7.13.3"/>
    </reaction>
</comment>
<evidence type="ECO:0000256" key="7">
    <source>
        <dbReference type="ARBA" id="ARBA00022777"/>
    </source>
</evidence>
<dbReference type="RefSeq" id="WP_395509102.1">
    <property type="nucleotide sequence ID" value="NZ_JBBDHD010000016.1"/>
</dbReference>
<dbReference type="SUPFAM" id="SSF47384">
    <property type="entry name" value="Homodimeric domain of signal transducing histidine kinase"/>
    <property type="match status" value="1"/>
</dbReference>
<dbReference type="Gene3D" id="3.30.565.10">
    <property type="entry name" value="Histidine kinase-like ATPase, C-terminal domain"/>
    <property type="match status" value="1"/>
</dbReference>
<keyword evidence="9" id="KW-0843">Virulence</keyword>
<dbReference type="InterPro" id="IPR003594">
    <property type="entry name" value="HATPase_dom"/>
</dbReference>
<dbReference type="SUPFAM" id="SSF55874">
    <property type="entry name" value="ATPase domain of HSP90 chaperone/DNA topoisomerase II/histidine kinase"/>
    <property type="match status" value="1"/>
</dbReference>
<evidence type="ECO:0000256" key="4">
    <source>
        <dbReference type="ARBA" id="ARBA00022475"/>
    </source>
</evidence>
<dbReference type="EMBL" id="JBBDHD010000016">
    <property type="protein sequence ID" value="MFH7595220.1"/>
    <property type="molecule type" value="Genomic_DNA"/>
</dbReference>
<keyword evidence="6" id="KW-0808">Transferase</keyword>
<dbReference type="PROSITE" id="PS50109">
    <property type="entry name" value="HIS_KIN"/>
    <property type="match status" value="1"/>
</dbReference>
<protein>
    <recommendedName>
        <fullName evidence="3">histidine kinase</fullName>
        <ecNumber evidence="3">2.7.13.3</ecNumber>
    </recommendedName>
</protein>
<dbReference type="InterPro" id="IPR036097">
    <property type="entry name" value="HisK_dim/P_sf"/>
</dbReference>
<dbReference type="SMART" id="SM00387">
    <property type="entry name" value="HATPase_c"/>
    <property type="match status" value="1"/>
</dbReference>
<comment type="caution">
    <text evidence="11">The sequence shown here is derived from an EMBL/GenBank/DDBJ whole genome shotgun (WGS) entry which is preliminary data.</text>
</comment>
<sequence length="227" mass="24447">MDALLDKIRAGLLHEQQLTRELSHELRNPLARIVAEVDWWRTRPRSSEETRYSLAVVEDAASSMRTICDTLLDEAQGAASTHRGPADVHAALVRLAGPRTTSSAVTLRIAPPIGRLMAAAPAAIVERAVSPLLENALRYAHSQVTVVARLEAAGIRIEVTDDGPGVPPWFAPQLFHPGRRAELGDGHTGAGLGLSLARRLARSADGDVHHDASHREGTRFVVTLPTA</sequence>
<reference evidence="11 12" key="1">
    <citation type="submission" date="2024-03" db="EMBL/GenBank/DDBJ databases">
        <title>Whole genome sequencing of Streptomyces racemochromogenes, to identify antimicrobial biosynthetic gene clusters.</title>
        <authorList>
            <person name="Suryawanshi P."/>
            <person name="Krishnaraj P.U."/>
            <person name="Arun Y.P."/>
            <person name="Suryawanshi M.P."/>
            <person name="Rakshit O."/>
        </authorList>
    </citation>
    <scope>NUCLEOTIDE SEQUENCE [LARGE SCALE GENOMIC DNA]</scope>
    <source>
        <strain evidence="11 12">AUDT626</strain>
    </source>
</reference>
<keyword evidence="4" id="KW-1003">Cell membrane</keyword>
<gene>
    <name evidence="11" type="ORF">WDV06_08955</name>
</gene>
<evidence type="ECO:0000256" key="3">
    <source>
        <dbReference type="ARBA" id="ARBA00012438"/>
    </source>
</evidence>
<dbReference type="Pfam" id="PF02518">
    <property type="entry name" value="HATPase_c"/>
    <property type="match status" value="1"/>
</dbReference>
<feature type="domain" description="Histidine kinase" evidence="10">
    <location>
        <begin position="21"/>
        <end position="227"/>
    </location>
</feature>
<name>A0ABW7PB49_9ACTN</name>
<keyword evidence="8" id="KW-0902">Two-component regulatory system</keyword>
<dbReference type="Pfam" id="PF00512">
    <property type="entry name" value="HisKA"/>
    <property type="match status" value="1"/>
</dbReference>
<dbReference type="InterPro" id="IPR050980">
    <property type="entry name" value="2C_sensor_his_kinase"/>
</dbReference>
<dbReference type="PANTHER" id="PTHR44936">
    <property type="entry name" value="SENSOR PROTEIN CREC"/>
    <property type="match status" value="1"/>
</dbReference>
<evidence type="ECO:0000256" key="8">
    <source>
        <dbReference type="ARBA" id="ARBA00023012"/>
    </source>
</evidence>
<dbReference type="PANTHER" id="PTHR44936:SF9">
    <property type="entry name" value="SENSOR PROTEIN CREC"/>
    <property type="match status" value="1"/>
</dbReference>
<dbReference type="CDD" id="cd00082">
    <property type="entry name" value="HisKA"/>
    <property type="match status" value="1"/>
</dbReference>